<dbReference type="PANTHER" id="PTHR33098">
    <property type="entry name" value="COTTON FIBER (DUF761)"/>
    <property type="match status" value="1"/>
</dbReference>
<feature type="transmembrane region" description="Helical" evidence="2">
    <location>
        <begin position="55"/>
        <end position="78"/>
    </location>
</feature>
<feature type="transmembrane region" description="Helical" evidence="2">
    <location>
        <begin position="12"/>
        <end position="34"/>
    </location>
</feature>
<protein>
    <submittedName>
        <fullName evidence="4">Fiber expressed protein</fullName>
    </submittedName>
</protein>
<keyword evidence="2" id="KW-0472">Membrane</keyword>
<evidence type="ECO:0000256" key="1">
    <source>
        <dbReference type="SAM" id="MobiDB-lite"/>
    </source>
</evidence>
<dbReference type="AlphaFoldDB" id="A0A9E7L067"/>
<keyword evidence="2" id="KW-1133">Transmembrane helix</keyword>
<feature type="region of interest" description="Disordered" evidence="1">
    <location>
        <begin position="154"/>
        <end position="216"/>
    </location>
</feature>
<evidence type="ECO:0000256" key="2">
    <source>
        <dbReference type="SAM" id="Phobius"/>
    </source>
</evidence>
<keyword evidence="5" id="KW-1185">Reference proteome</keyword>
<feature type="compositionally biased region" description="Low complexity" evidence="1">
    <location>
        <begin position="293"/>
        <end position="303"/>
    </location>
</feature>
<organism evidence="4 5">
    <name type="scientific">Musa troglodytarum</name>
    <name type="common">fe'i banana</name>
    <dbReference type="NCBI Taxonomy" id="320322"/>
    <lineage>
        <taxon>Eukaryota</taxon>
        <taxon>Viridiplantae</taxon>
        <taxon>Streptophyta</taxon>
        <taxon>Embryophyta</taxon>
        <taxon>Tracheophyta</taxon>
        <taxon>Spermatophyta</taxon>
        <taxon>Magnoliopsida</taxon>
        <taxon>Liliopsida</taxon>
        <taxon>Zingiberales</taxon>
        <taxon>Musaceae</taxon>
        <taxon>Musa</taxon>
    </lineage>
</organism>
<keyword evidence="2" id="KW-0812">Transmembrane</keyword>
<sequence>MGFPRTSGSGSWMLFLKAALTSAAVVATMAVMLLHAGPPIRRLLVTEAPRAYASLLAWLTPPYLYFVLNAIILSIAAASRFHKPSTDSTDRVPISPTEMVVHPPEYMLPAEDQEGHSWDAPSTRLVAAVSEEYYGGGEQEAMVLGQEETVAKAEAAGEEEEVEQELASSRSGWTPERMASPEFPTEKPLVSARLGHRKKSTPDGKALRRVARPRREETLESTWRAITEGRAVPLARHLKKSNMWDARAALEDAEAPETAAVTRKSETLSDRESARPHSGGGEGEGAGAGGGESSSSSTSTTSGVGRGMLRREPSLGQEELNRRVEAFIRKFNEEMRLQRQQSLQQFAEMIDRGSH</sequence>
<dbReference type="Pfam" id="PF05553">
    <property type="entry name" value="DUF761"/>
    <property type="match status" value="1"/>
</dbReference>
<feature type="compositionally biased region" description="Basic and acidic residues" evidence="1">
    <location>
        <begin position="309"/>
        <end position="320"/>
    </location>
</feature>
<feature type="compositionally biased region" description="Gly residues" evidence="1">
    <location>
        <begin position="278"/>
        <end position="292"/>
    </location>
</feature>
<accession>A0A9E7L067</accession>
<evidence type="ECO:0000259" key="3">
    <source>
        <dbReference type="Pfam" id="PF14364"/>
    </source>
</evidence>
<dbReference type="InterPro" id="IPR025520">
    <property type="entry name" value="DUF4408"/>
</dbReference>
<evidence type="ECO:0000313" key="5">
    <source>
        <dbReference type="Proteomes" id="UP001055439"/>
    </source>
</evidence>
<feature type="region of interest" description="Disordered" evidence="1">
    <location>
        <begin position="250"/>
        <end position="320"/>
    </location>
</feature>
<dbReference type="Pfam" id="PF14364">
    <property type="entry name" value="DUF4408"/>
    <property type="match status" value="1"/>
</dbReference>
<proteinExistence type="predicted"/>
<name>A0A9E7L067_9LILI</name>
<dbReference type="PANTHER" id="PTHR33098:SF109">
    <property type="entry name" value="OS07G0563400 PROTEIN"/>
    <property type="match status" value="1"/>
</dbReference>
<feature type="domain" description="DUF4408" evidence="3">
    <location>
        <begin position="49"/>
        <end position="81"/>
    </location>
</feature>
<dbReference type="InterPro" id="IPR008480">
    <property type="entry name" value="DUF761_pln"/>
</dbReference>
<dbReference type="Proteomes" id="UP001055439">
    <property type="component" value="Chromosome 8"/>
</dbReference>
<feature type="compositionally biased region" description="Basic and acidic residues" evidence="1">
    <location>
        <begin position="263"/>
        <end position="275"/>
    </location>
</feature>
<dbReference type="EMBL" id="CP097510">
    <property type="protein sequence ID" value="URE35766.1"/>
    <property type="molecule type" value="Genomic_DNA"/>
</dbReference>
<gene>
    <name evidence="4" type="ORF">MUK42_17247</name>
</gene>
<evidence type="ECO:0000313" key="4">
    <source>
        <dbReference type="EMBL" id="URE35766.1"/>
    </source>
</evidence>
<dbReference type="OrthoDB" id="1933168at2759"/>
<reference evidence="4" key="1">
    <citation type="submission" date="2022-05" db="EMBL/GenBank/DDBJ databases">
        <title>The Musa troglodytarum L. genome provides insights into the mechanism of non-climacteric behaviour and enrichment of carotenoids.</title>
        <authorList>
            <person name="Wang J."/>
        </authorList>
    </citation>
    <scope>NUCLEOTIDE SEQUENCE</scope>
    <source>
        <tissue evidence="4">Leaf</tissue>
    </source>
</reference>